<dbReference type="Pfam" id="PF16989">
    <property type="entry name" value="T6SS_VasJ"/>
    <property type="match status" value="1"/>
</dbReference>
<evidence type="ECO:0000313" key="3">
    <source>
        <dbReference type="EMBL" id="AYG61904.1"/>
    </source>
</evidence>
<feature type="region of interest" description="Disordered" evidence="1">
    <location>
        <begin position="184"/>
        <end position="249"/>
    </location>
</feature>
<geneLocation type="plasmid" evidence="4">
    <name>prccge525c</name>
</geneLocation>
<gene>
    <name evidence="3" type="primary">tssA</name>
    <name evidence="3" type="ORF">CCGE525_23855</name>
</gene>
<proteinExistence type="predicted"/>
<dbReference type="PANTHER" id="PTHR37024:SF3">
    <property type="entry name" value="TYPE VI SECRETION SYSTEM PROTEIN TSSA"/>
    <property type="match status" value="1"/>
</dbReference>
<organism evidence="3 4">
    <name type="scientific">Rhizobium jaguaris</name>
    <dbReference type="NCBI Taxonomy" id="1312183"/>
    <lineage>
        <taxon>Bacteria</taxon>
        <taxon>Pseudomonadati</taxon>
        <taxon>Pseudomonadota</taxon>
        <taxon>Alphaproteobacteria</taxon>
        <taxon>Hyphomicrobiales</taxon>
        <taxon>Rhizobiaceae</taxon>
        <taxon>Rhizobium/Agrobacterium group</taxon>
        <taxon>Rhizobium</taxon>
    </lineage>
</organism>
<dbReference type="PANTHER" id="PTHR37024">
    <property type="entry name" value="TYPE VI SECRETION SYSTEM DUF2094 AND IMPA-RELATED DOMAIN PROTEIN"/>
    <property type="match status" value="1"/>
</dbReference>
<keyword evidence="3" id="KW-0614">Plasmid</keyword>
<feature type="domain" description="ImpA N-terminal" evidence="2">
    <location>
        <begin position="25"/>
        <end position="130"/>
    </location>
</feature>
<reference evidence="3 4" key="1">
    <citation type="submission" date="2018-10" db="EMBL/GenBank/DDBJ databases">
        <title>Rhizobium etli, R. leguminosarum and a new Rhizobium genospecies from Phaseolus dumosus.</title>
        <authorList>
            <person name="Ramirez-Puebla S.T."/>
            <person name="Rogel-Hernandez M.A."/>
            <person name="Guerrero G."/>
            <person name="Ormeno-Orrillo E."/>
            <person name="Martinez-Romero J.C."/>
            <person name="Negrete-Yankelevich S."/>
            <person name="Martinez-Romero E."/>
        </authorList>
    </citation>
    <scope>NUCLEOTIDE SEQUENCE [LARGE SCALE GENOMIC DNA]</scope>
    <source>
        <strain evidence="3 4">CCGE525</strain>
        <plasmid evidence="4">prccge525c</plasmid>
    </source>
</reference>
<accession>A0A387G0K1</accession>
<keyword evidence="4" id="KW-1185">Reference proteome</keyword>
<name>A0A387G0K1_9HYPH</name>
<sequence>MTDIDLALLLDDSRADIGALPIEPTPSGEDLRGEPEFEILETEFRKIETGGPTAVDWKLLNGKTLEILQGRSKDLVLASRLVYGLYREEGYRGMAVGISILRGMVADHWEGMFPPLSRERGRAGTLDWMAEKLATTVESEPPAEDRKVFALVAYDRLVELDTLLSEKLKKYPVAMGPLVRALRPHSREARQSIEAQAAREAEAERAAAEPPSVAAPVDAPQPSTPAETPPPAPAVAVAPPPPSRPSPASSAAVVAMPAVPEIGVGEGAEKALQTLFSTAARIATAVRQEAPADARVYLSARLAIWGEIDRLPPERAGKTALPPPQPNRLAEIKALQAAGNHQDLLMSAESAFFSSPFWLDAQYMIAQSMQALGAQYDQARVAVIGELALFLKRVPGLPQLSFSDGTPFASAETIAWIAGEVEAGDGASASGSDIDIAKAEATKLAQQGQILLGLKLLADFAQGRHGERDRFLARLEVGEYCLRFDLLQPLLALVVKLETVAEKSGLAHWEPQLAAALANLSWRALDHKNAKRFFDEGELLERKSAIVSTLAGLDMVMAARFSLP</sequence>
<feature type="compositionally biased region" description="Pro residues" evidence="1">
    <location>
        <begin position="227"/>
        <end position="245"/>
    </location>
</feature>
<dbReference type="RefSeq" id="WP_120706841.1">
    <property type="nucleotide sequence ID" value="NZ_CP032695.1"/>
</dbReference>
<dbReference type="InterPro" id="IPR017739">
    <property type="entry name" value="T6SS-assoc_VCA0119"/>
</dbReference>
<evidence type="ECO:0000259" key="2">
    <source>
        <dbReference type="Pfam" id="PF06812"/>
    </source>
</evidence>
<dbReference type="Proteomes" id="UP000282195">
    <property type="component" value="Plasmid pRCCGE525c"/>
</dbReference>
<dbReference type="KEGG" id="rjg:CCGE525_23855"/>
<evidence type="ECO:0000256" key="1">
    <source>
        <dbReference type="SAM" id="MobiDB-lite"/>
    </source>
</evidence>
<dbReference type="AlphaFoldDB" id="A0A387G0K1"/>
<feature type="compositionally biased region" description="Low complexity" evidence="1">
    <location>
        <begin position="208"/>
        <end position="226"/>
    </location>
</feature>
<dbReference type="EMBL" id="CP032695">
    <property type="protein sequence ID" value="AYG61904.1"/>
    <property type="molecule type" value="Genomic_DNA"/>
</dbReference>
<dbReference type="Pfam" id="PF06812">
    <property type="entry name" value="ImpA_N"/>
    <property type="match status" value="1"/>
</dbReference>
<dbReference type="OrthoDB" id="1522895at2"/>
<feature type="compositionally biased region" description="Basic and acidic residues" evidence="1">
    <location>
        <begin position="185"/>
        <end position="207"/>
    </location>
</feature>
<dbReference type="InterPro" id="IPR010657">
    <property type="entry name" value="ImpA_N"/>
</dbReference>
<protein>
    <submittedName>
        <fullName evidence="3">Type VI secretion system protein TssA</fullName>
    </submittedName>
</protein>
<dbReference type="NCBIfam" id="TIGR03362">
    <property type="entry name" value="VI_chp_7"/>
    <property type="match status" value="1"/>
</dbReference>
<evidence type="ECO:0000313" key="4">
    <source>
        <dbReference type="Proteomes" id="UP000282195"/>
    </source>
</evidence>